<reference evidence="3 4" key="1">
    <citation type="submission" date="2021-12" db="EMBL/GenBank/DDBJ databases">
        <title>Discovery of the Pendulisporaceae a myxobacterial family with distinct sporulation behavior and unique specialized metabolism.</title>
        <authorList>
            <person name="Garcia R."/>
            <person name="Popoff A."/>
            <person name="Bader C.D."/>
            <person name="Loehr J."/>
            <person name="Walesch S."/>
            <person name="Walt C."/>
            <person name="Boldt J."/>
            <person name="Bunk B."/>
            <person name="Haeckl F.J.F.P.J."/>
            <person name="Gunesch A.P."/>
            <person name="Birkelbach J."/>
            <person name="Nuebel U."/>
            <person name="Pietschmann T."/>
            <person name="Bach T."/>
            <person name="Mueller R."/>
        </authorList>
    </citation>
    <scope>NUCLEOTIDE SEQUENCE [LARGE SCALE GENOMIC DNA]</scope>
    <source>
        <strain evidence="3 4">MSr12523</strain>
    </source>
</reference>
<organism evidence="3 4">
    <name type="scientific">Pendulispora brunnea</name>
    <dbReference type="NCBI Taxonomy" id="2905690"/>
    <lineage>
        <taxon>Bacteria</taxon>
        <taxon>Pseudomonadati</taxon>
        <taxon>Myxococcota</taxon>
        <taxon>Myxococcia</taxon>
        <taxon>Myxococcales</taxon>
        <taxon>Sorangiineae</taxon>
        <taxon>Pendulisporaceae</taxon>
        <taxon>Pendulispora</taxon>
    </lineage>
</organism>
<feature type="transmembrane region" description="Helical" evidence="2">
    <location>
        <begin position="124"/>
        <end position="146"/>
    </location>
</feature>
<dbReference type="EMBL" id="CP089982">
    <property type="protein sequence ID" value="WXA99644.1"/>
    <property type="molecule type" value="Genomic_DNA"/>
</dbReference>
<protein>
    <recommendedName>
        <fullName evidence="5">Carbohydrate-binding protein</fullName>
    </recommendedName>
</protein>
<sequence length="252" mass="28086">MAEQKESSVLFSLKELMSLEEDRIRQEESDRRRQEEEAVNARLEAERRAREEEEARLRAIENERLADEQRQREEAARLEAIHKAEIERARLEAENAARLQQLRSQQEHAERVAALSQDRSKKKLLYIAVGSGVVLLLVLVFGGMAIKSSLDRQKVLEDTISTLNNDAEKLRADISQATTPEERARLERELAENQKAMADLKANPGNAPQAAPRPRVARPSQGSGASGSTGGSAPEKQKPCDCKPGDPLCSCL</sequence>
<keyword evidence="2" id="KW-0472">Membrane</keyword>
<evidence type="ECO:0000256" key="1">
    <source>
        <dbReference type="SAM" id="MobiDB-lite"/>
    </source>
</evidence>
<keyword evidence="2" id="KW-1133">Transmembrane helix</keyword>
<name>A0ABZ2KMA3_9BACT</name>
<dbReference type="RefSeq" id="WP_394850285.1">
    <property type="nucleotide sequence ID" value="NZ_CP089982.1"/>
</dbReference>
<feature type="compositionally biased region" description="Basic and acidic residues" evidence="1">
    <location>
        <begin position="21"/>
        <end position="36"/>
    </location>
</feature>
<evidence type="ECO:0000313" key="3">
    <source>
        <dbReference type="EMBL" id="WXA99644.1"/>
    </source>
</evidence>
<accession>A0ABZ2KMA3</accession>
<dbReference type="Proteomes" id="UP001379533">
    <property type="component" value="Chromosome"/>
</dbReference>
<evidence type="ECO:0000313" key="4">
    <source>
        <dbReference type="Proteomes" id="UP001379533"/>
    </source>
</evidence>
<feature type="compositionally biased region" description="Basic and acidic residues" evidence="1">
    <location>
        <begin position="235"/>
        <end position="244"/>
    </location>
</feature>
<feature type="region of interest" description="Disordered" evidence="1">
    <location>
        <begin position="197"/>
        <end position="252"/>
    </location>
</feature>
<proteinExistence type="predicted"/>
<feature type="compositionally biased region" description="Low complexity" evidence="1">
    <location>
        <begin position="207"/>
        <end position="223"/>
    </location>
</feature>
<keyword evidence="4" id="KW-1185">Reference proteome</keyword>
<feature type="region of interest" description="Disordered" evidence="1">
    <location>
        <begin position="21"/>
        <end position="45"/>
    </location>
</feature>
<keyword evidence="2" id="KW-0812">Transmembrane</keyword>
<evidence type="ECO:0000256" key="2">
    <source>
        <dbReference type="SAM" id="Phobius"/>
    </source>
</evidence>
<evidence type="ECO:0008006" key="5">
    <source>
        <dbReference type="Google" id="ProtNLM"/>
    </source>
</evidence>
<gene>
    <name evidence="3" type="ORF">LZC95_22860</name>
</gene>